<dbReference type="InterPro" id="IPR057207">
    <property type="entry name" value="FBXL15_LRR"/>
</dbReference>
<dbReference type="EMBL" id="JAMQYH010000001">
    <property type="protein sequence ID" value="KAJ1702891.1"/>
    <property type="molecule type" value="Genomic_DNA"/>
</dbReference>
<organism evidence="2 3">
    <name type="scientific">Rhynchospora breviuscula</name>
    <dbReference type="NCBI Taxonomy" id="2022672"/>
    <lineage>
        <taxon>Eukaryota</taxon>
        <taxon>Viridiplantae</taxon>
        <taxon>Streptophyta</taxon>
        <taxon>Embryophyta</taxon>
        <taxon>Tracheophyta</taxon>
        <taxon>Spermatophyta</taxon>
        <taxon>Magnoliopsida</taxon>
        <taxon>Liliopsida</taxon>
        <taxon>Poales</taxon>
        <taxon>Cyperaceae</taxon>
        <taxon>Cyperoideae</taxon>
        <taxon>Rhynchosporeae</taxon>
        <taxon>Rhynchospora</taxon>
    </lineage>
</organism>
<feature type="domain" description="F-box/LRR-repeat protein 15-like leucin rich repeat" evidence="1">
    <location>
        <begin position="49"/>
        <end position="215"/>
    </location>
</feature>
<keyword evidence="3" id="KW-1185">Reference proteome</keyword>
<proteinExistence type="predicted"/>
<dbReference type="InterPro" id="IPR001611">
    <property type="entry name" value="Leu-rich_rpt"/>
</dbReference>
<dbReference type="SMART" id="SM00367">
    <property type="entry name" value="LRR_CC"/>
    <property type="match status" value="7"/>
</dbReference>
<dbReference type="Pfam" id="PF25372">
    <property type="entry name" value="DUF7885"/>
    <property type="match status" value="1"/>
</dbReference>
<reference evidence="2" key="1">
    <citation type="journal article" date="2022" name="Cell">
        <title>Repeat-based holocentromeres influence genome architecture and karyotype evolution.</title>
        <authorList>
            <person name="Hofstatter P.G."/>
            <person name="Thangavel G."/>
            <person name="Lux T."/>
            <person name="Neumann P."/>
            <person name="Vondrak T."/>
            <person name="Novak P."/>
            <person name="Zhang M."/>
            <person name="Costa L."/>
            <person name="Castellani M."/>
            <person name="Scott A."/>
            <person name="Toegelov H."/>
            <person name="Fuchs J."/>
            <person name="Mata-Sucre Y."/>
            <person name="Dias Y."/>
            <person name="Vanzela A.L.L."/>
            <person name="Huettel B."/>
            <person name="Almeida C.C.S."/>
            <person name="Simkova H."/>
            <person name="Souza G."/>
            <person name="Pedrosa-Harand A."/>
            <person name="Macas J."/>
            <person name="Mayer K.F.X."/>
            <person name="Houben A."/>
            <person name="Marques A."/>
        </authorList>
    </citation>
    <scope>NUCLEOTIDE SEQUENCE</scope>
    <source>
        <strain evidence="2">RhyBre1mFocal</strain>
    </source>
</reference>
<dbReference type="SUPFAM" id="SSF52047">
    <property type="entry name" value="RNI-like"/>
    <property type="match status" value="1"/>
</dbReference>
<dbReference type="InterPro" id="IPR032675">
    <property type="entry name" value="LRR_dom_sf"/>
</dbReference>
<dbReference type="PANTHER" id="PTHR13318">
    <property type="entry name" value="PARTNER OF PAIRED, ISOFORM B-RELATED"/>
    <property type="match status" value="1"/>
</dbReference>
<dbReference type="OrthoDB" id="550575at2759"/>
<evidence type="ECO:0000313" key="2">
    <source>
        <dbReference type="EMBL" id="KAJ1702891.1"/>
    </source>
</evidence>
<evidence type="ECO:0000259" key="1">
    <source>
        <dbReference type="Pfam" id="PF25372"/>
    </source>
</evidence>
<accession>A0A9Q0CZA0</accession>
<sequence>MSGAMEAANEEKEKEKEQVVAWGRETVPRVMEIVGAGARLAQRDLYALLLTSPWCYRALLSNPQLWQVLDLRETKSAGSRLLAALSLERYKDLKVLNLEFAQDIDDSHLFLLKTKGYKSLKGLETLNLNACQKISDSGVEAITSICPNLLALSLYWNVGLTDNTIKHIVKNCPKIIDLNLSGCKNITDQSLLLIADSFPALEKLNITRCIRLTDNGLLQLLVKCSCLQSLNLYALSSFTDKVYCKIGLLSDLRFLDLCGAQNLTDEGLSCIVRCRTMTSLNLTWCVRVTDAGVVAIAQGCNHLEFLSLFGIVGVTDACLEALSKYCSSTLTTLDVNGCVGIKRRSREDLLALFPLLTCFKVHS</sequence>
<protein>
    <recommendedName>
        <fullName evidence="1">F-box/LRR-repeat protein 15-like leucin rich repeat domain-containing protein</fullName>
    </recommendedName>
</protein>
<dbReference type="FunFam" id="3.80.10.10:FF:000535">
    <property type="entry name" value="Leucine Rich Repeat family protein"/>
    <property type="match status" value="1"/>
</dbReference>
<dbReference type="Gene3D" id="3.80.10.10">
    <property type="entry name" value="Ribonuclease Inhibitor"/>
    <property type="match status" value="3"/>
</dbReference>
<gene>
    <name evidence="2" type="ORF">LUZ63_002670</name>
</gene>
<dbReference type="Proteomes" id="UP001151287">
    <property type="component" value="Unassembled WGS sequence"/>
</dbReference>
<dbReference type="AlphaFoldDB" id="A0A9Q0CZA0"/>
<comment type="caution">
    <text evidence="2">The sequence shown here is derived from an EMBL/GenBank/DDBJ whole genome shotgun (WGS) entry which is preliminary data.</text>
</comment>
<evidence type="ECO:0000313" key="3">
    <source>
        <dbReference type="Proteomes" id="UP001151287"/>
    </source>
</evidence>
<dbReference type="Pfam" id="PF13516">
    <property type="entry name" value="LRR_6"/>
    <property type="match status" value="1"/>
</dbReference>
<dbReference type="GO" id="GO:0019005">
    <property type="term" value="C:SCF ubiquitin ligase complex"/>
    <property type="evidence" value="ECO:0007669"/>
    <property type="project" value="TreeGrafter"/>
</dbReference>
<dbReference type="InterPro" id="IPR006553">
    <property type="entry name" value="Leu-rich_rpt_Cys-con_subtyp"/>
</dbReference>
<name>A0A9Q0CZA0_9POAL</name>
<dbReference type="GO" id="GO:0031146">
    <property type="term" value="P:SCF-dependent proteasomal ubiquitin-dependent protein catabolic process"/>
    <property type="evidence" value="ECO:0007669"/>
    <property type="project" value="TreeGrafter"/>
</dbReference>